<feature type="transmembrane region" description="Helical" evidence="5">
    <location>
        <begin position="185"/>
        <end position="204"/>
    </location>
</feature>
<keyword evidence="10" id="KW-1185">Reference proteome</keyword>
<feature type="transmembrane region" description="Helical" evidence="5">
    <location>
        <begin position="373"/>
        <end position="391"/>
    </location>
</feature>
<evidence type="ECO:0000313" key="9">
    <source>
        <dbReference type="Proteomes" id="UP000241203"/>
    </source>
</evidence>
<keyword evidence="3 5" id="KW-1133">Transmembrane helix</keyword>
<feature type="transmembrane region" description="Helical" evidence="5">
    <location>
        <begin position="125"/>
        <end position="143"/>
    </location>
</feature>
<evidence type="ECO:0000256" key="5">
    <source>
        <dbReference type="SAM" id="Phobius"/>
    </source>
</evidence>
<evidence type="ECO:0000313" key="10">
    <source>
        <dbReference type="Proteomes" id="UP000268291"/>
    </source>
</evidence>
<dbReference type="RefSeq" id="WP_106561707.1">
    <property type="nucleotide sequence ID" value="NZ_PYAU01000001.1"/>
</dbReference>
<feature type="transmembrane region" description="Helical" evidence="5">
    <location>
        <begin position="320"/>
        <end position="339"/>
    </location>
</feature>
<keyword evidence="4 5" id="KW-0472">Membrane</keyword>
<dbReference type="PANTHER" id="PTHR42770">
    <property type="entry name" value="AMINO ACID TRANSPORTER-RELATED"/>
    <property type="match status" value="1"/>
</dbReference>
<dbReference type="EMBL" id="PYAU01000001">
    <property type="protein sequence ID" value="PSL36433.1"/>
    <property type="molecule type" value="Genomic_DNA"/>
</dbReference>
<evidence type="ECO:0000256" key="1">
    <source>
        <dbReference type="ARBA" id="ARBA00004141"/>
    </source>
</evidence>
<evidence type="ECO:0000313" key="7">
    <source>
        <dbReference type="EMBL" id="PSL36433.1"/>
    </source>
</evidence>
<dbReference type="InterPro" id="IPR004841">
    <property type="entry name" value="AA-permease/SLC12A_dom"/>
</dbReference>
<feature type="transmembrane region" description="Helical" evidence="5">
    <location>
        <begin position="20"/>
        <end position="38"/>
    </location>
</feature>
<evidence type="ECO:0000259" key="6">
    <source>
        <dbReference type="Pfam" id="PF00324"/>
    </source>
</evidence>
<dbReference type="PANTHER" id="PTHR42770:SF7">
    <property type="entry name" value="MEMBRANE PROTEIN"/>
    <property type="match status" value="1"/>
</dbReference>
<dbReference type="EMBL" id="RZGY01000001">
    <property type="protein sequence ID" value="RUQ85641.1"/>
    <property type="molecule type" value="Genomic_DNA"/>
</dbReference>
<reference evidence="8 10" key="2">
    <citation type="submission" date="2018-12" db="EMBL/GenBank/DDBJ databases">
        <authorList>
            <person name="hu s."/>
            <person name="Xu Y."/>
            <person name="Xu B."/>
            <person name="Li F."/>
        </authorList>
    </citation>
    <scope>NUCLEOTIDE SEQUENCE [LARGE SCALE GENOMIC DNA]</scope>
    <source>
        <strain evidence="8 10">KSW2-17</strain>
    </source>
</reference>
<dbReference type="GO" id="GO:0055085">
    <property type="term" value="P:transmembrane transport"/>
    <property type="evidence" value="ECO:0007669"/>
    <property type="project" value="InterPro"/>
</dbReference>
<sequence>MQNRPVTSTPLDRRLGLGDAVLIGLGSMIGAGVFVVFAPAADAAGSGLFAALGVVAVIAWCNARSTAQLAAVHPTSGGAYAYGRAELGPWWGFVAGWSFVLGKTASCAAMALVVAAYIAPDGWERPVAVVVVVALVVVNVLGISKTAALTRVIVVLVLVVLAVVVAAGVAASASGGGPAVRLEGSSAYGVLQAAGLLFFAFAGYARIATLGEEVRDPRRTIPRAVTIAFATALGVYAAIAFVCVLVLGVDRLATSTEPLVDVVHAAGWDALGPVVRVGAALAALGALLGLLAGIGRTALAMARERDLPGWLAHVESRSRVPARAEAVVGASAILLVLVADVTAAVALSSVGVLLYYAVANLSALRLVRRSRSVRGLAVSAFVGLAGCVVLVVTLPPLPVACGLAVVALGIGGRALVIGRRGRRSVRAE</sequence>
<evidence type="ECO:0000256" key="2">
    <source>
        <dbReference type="ARBA" id="ARBA00022692"/>
    </source>
</evidence>
<keyword evidence="2 5" id="KW-0812">Transmembrane</keyword>
<evidence type="ECO:0000313" key="8">
    <source>
        <dbReference type="EMBL" id="RUQ85641.1"/>
    </source>
</evidence>
<proteinExistence type="predicted"/>
<evidence type="ECO:0000256" key="3">
    <source>
        <dbReference type="ARBA" id="ARBA00022989"/>
    </source>
</evidence>
<dbReference type="Proteomes" id="UP000268291">
    <property type="component" value="Unassembled WGS sequence"/>
</dbReference>
<gene>
    <name evidence="7" type="ORF">CLV49_0023</name>
    <name evidence="8" type="ORF">ELQ93_00945</name>
</gene>
<dbReference type="Pfam" id="PF00324">
    <property type="entry name" value="AA_permease"/>
    <property type="match status" value="1"/>
</dbReference>
<dbReference type="OrthoDB" id="259687at2"/>
<feature type="transmembrane region" description="Helical" evidence="5">
    <location>
        <begin position="152"/>
        <end position="173"/>
    </location>
</feature>
<protein>
    <submittedName>
        <fullName evidence="8">APC family permease</fullName>
    </submittedName>
    <submittedName>
        <fullName evidence="7">Amino acid/polyamine/organocation transporter (APC superfamily)</fullName>
    </submittedName>
</protein>
<feature type="transmembrane region" description="Helical" evidence="5">
    <location>
        <begin position="225"/>
        <end position="249"/>
    </location>
</feature>
<comment type="caution">
    <text evidence="7">The sequence shown here is derived from an EMBL/GenBank/DDBJ whole genome shotgun (WGS) entry which is preliminary data.</text>
</comment>
<feature type="transmembrane region" description="Helical" evidence="5">
    <location>
        <begin position="397"/>
        <end position="416"/>
    </location>
</feature>
<accession>A0A2P8GR31</accession>
<reference evidence="7 9" key="1">
    <citation type="submission" date="2018-03" db="EMBL/GenBank/DDBJ databases">
        <title>Genomic Encyclopedia of Archaeal and Bacterial Type Strains, Phase II (KMG-II): from individual species to whole genera.</title>
        <authorList>
            <person name="Goeker M."/>
        </authorList>
    </citation>
    <scope>NUCLEOTIDE SEQUENCE [LARGE SCALE GENOMIC DNA]</scope>
    <source>
        <strain evidence="7 9">DSM 21548</strain>
    </source>
</reference>
<organism evidence="7 9">
    <name type="scientific">Labedella gwakjiensis</name>
    <dbReference type="NCBI Taxonomy" id="390269"/>
    <lineage>
        <taxon>Bacteria</taxon>
        <taxon>Bacillati</taxon>
        <taxon>Actinomycetota</taxon>
        <taxon>Actinomycetes</taxon>
        <taxon>Micrococcales</taxon>
        <taxon>Microbacteriaceae</taxon>
        <taxon>Labedella</taxon>
    </lineage>
</organism>
<feature type="transmembrane region" description="Helical" evidence="5">
    <location>
        <begin position="345"/>
        <end position="366"/>
    </location>
</feature>
<feature type="transmembrane region" description="Helical" evidence="5">
    <location>
        <begin position="90"/>
        <end position="119"/>
    </location>
</feature>
<dbReference type="Proteomes" id="UP000241203">
    <property type="component" value="Unassembled WGS sequence"/>
</dbReference>
<comment type="subcellular location">
    <subcellularLocation>
        <location evidence="1">Membrane</location>
        <topology evidence="1">Multi-pass membrane protein</topology>
    </subcellularLocation>
</comment>
<name>A0A2P8GR31_9MICO</name>
<dbReference type="PIRSF" id="PIRSF006060">
    <property type="entry name" value="AA_transporter"/>
    <property type="match status" value="1"/>
</dbReference>
<feature type="transmembrane region" description="Helical" evidence="5">
    <location>
        <begin position="44"/>
        <end position="63"/>
    </location>
</feature>
<dbReference type="InterPro" id="IPR050367">
    <property type="entry name" value="APC_superfamily"/>
</dbReference>
<feature type="transmembrane region" description="Helical" evidence="5">
    <location>
        <begin position="277"/>
        <end position="299"/>
    </location>
</feature>
<evidence type="ECO:0000256" key="4">
    <source>
        <dbReference type="ARBA" id="ARBA00023136"/>
    </source>
</evidence>
<dbReference type="AlphaFoldDB" id="A0A2P8GR31"/>
<dbReference type="GO" id="GO:0016020">
    <property type="term" value="C:membrane"/>
    <property type="evidence" value="ECO:0007669"/>
    <property type="project" value="UniProtKB-SubCell"/>
</dbReference>
<feature type="domain" description="Amino acid permease/ SLC12A" evidence="6">
    <location>
        <begin position="20"/>
        <end position="380"/>
    </location>
</feature>
<dbReference type="Gene3D" id="1.20.1740.10">
    <property type="entry name" value="Amino acid/polyamine transporter I"/>
    <property type="match status" value="1"/>
</dbReference>